<keyword evidence="2" id="KW-0496">Mitochondrion</keyword>
<dbReference type="AlphaFoldDB" id="A0A342D263"/>
<reference evidence="2" key="1">
    <citation type="journal article" date="2017" name="Proc. R. Soc. B">
        <title>Mitochondrial phylogenomics of Hemiptera reveals adaptive innovations driving the diversification of true bugs.</title>
        <authorList>
            <person name="Li H."/>
            <person name="Leavengood J.M.Jr."/>
            <person name="Chapman E.G."/>
            <person name="Burkhardt D."/>
            <person name="Song F."/>
            <person name="Jiang P."/>
            <person name="Liu J."/>
            <person name="Zhou X."/>
            <person name="Cai W."/>
        </authorList>
    </citation>
    <scope>NUCLEOTIDE SEQUENCE</scope>
</reference>
<evidence type="ECO:0000313" key="2">
    <source>
        <dbReference type="EMBL" id="AKK32540.1"/>
    </source>
</evidence>
<evidence type="ECO:0000256" key="1">
    <source>
        <dbReference type="SAM" id="Phobius"/>
    </source>
</evidence>
<keyword evidence="1" id="KW-0472">Membrane</keyword>
<proteinExistence type="predicted"/>
<sequence length="92" mass="11246">MNIEFYMSFFVLLIYFCYKHKHLLLLLLLLEYFIIILFLMLMNYLIFFNMELFFGIIYLVFVVCESVLGLSILVSYIRFFGDDMLLSMNMMW</sequence>
<accession>A0A342D263</accession>
<dbReference type="Gene3D" id="1.10.287.3510">
    <property type="match status" value="1"/>
</dbReference>
<protein>
    <submittedName>
        <fullName evidence="2">NADH dehydrogenase subunit 4L</fullName>
    </submittedName>
</protein>
<keyword evidence="1" id="KW-1133">Transmembrane helix</keyword>
<organism evidence="2">
    <name type="scientific">Oncylocotis sp. PJ-2015</name>
    <dbReference type="NCBI Taxonomy" id="1663423"/>
    <lineage>
        <taxon>Eukaryota</taxon>
        <taxon>Metazoa</taxon>
        <taxon>Ecdysozoa</taxon>
        <taxon>Arthropoda</taxon>
        <taxon>Hexapoda</taxon>
        <taxon>Insecta</taxon>
        <taxon>Pterygota</taxon>
        <taxon>Neoptera</taxon>
        <taxon>Paraneoptera</taxon>
        <taxon>Hemiptera</taxon>
        <taxon>Heteroptera</taxon>
        <taxon>Enicocephalidae</taxon>
        <taxon>Oncylocotis</taxon>
    </lineage>
</organism>
<name>A0A342D263_9HEMI</name>
<feature type="transmembrane region" description="Helical" evidence="1">
    <location>
        <begin position="52"/>
        <end position="81"/>
    </location>
</feature>
<geneLocation type="mitochondrion" evidence="2"/>
<keyword evidence="1" id="KW-0812">Transmembrane</keyword>
<feature type="transmembrane region" description="Helical" evidence="1">
    <location>
        <begin position="23"/>
        <end position="46"/>
    </location>
</feature>
<gene>
    <name evidence="2" type="primary">ND4L</name>
</gene>
<dbReference type="EMBL" id="KP406517">
    <property type="protein sequence ID" value="AKK32540.1"/>
    <property type="molecule type" value="Genomic_DNA"/>
</dbReference>